<dbReference type="Gramene" id="rna37928">
    <property type="protein sequence ID" value="RHN53158.1"/>
    <property type="gene ID" value="gene37928"/>
</dbReference>
<dbReference type="EMBL" id="PSQE01000006">
    <property type="protein sequence ID" value="RHN53158.1"/>
    <property type="molecule type" value="Genomic_DNA"/>
</dbReference>
<reference evidence="1" key="1">
    <citation type="journal article" date="2018" name="Nat. Plants">
        <title>Whole-genome landscape of Medicago truncatula symbiotic genes.</title>
        <authorList>
            <person name="Pecrix Y."/>
            <person name="Gamas P."/>
            <person name="Carrere S."/>
        </authorList>
    </citation>
    <scope>NUCLEOTIDE SEQUENCE</scope>
    <source>
        <tissue evidence="1">Leaves</tissue>
    </source>
</reference>
<accession>A0A396HKL6</accession>
<name>A0A396HKL6_MEDTR</name>
<sequence>MKHIGVIRLPCCLKIFIKVEMILHEASTIEVPVPQGAADLNLKNALDILLVGLAFITLPFLL</sequence>
<proteinExistence type="predicted"/>
<protein>
    <submittedName>
        <fullName evidence="1">Uncharacterized protein</fullName>
    </submittedName>
</protein>
<dbReference type="AlphaFoldDB" id="A0A396HKL6"/>
<evidence type="ECO:0000313" key="1">
    <source>
        <dbReference type="EMBL" id="RHN53158.1"/>
    </source>
</evidence>
<dbReference type="Proteomes" id="UP000265566">
    <property type="component" value="Chromosome 6"/>
</dbReference>
<gene>
    <name evidence="1" type="ORF">MtrunA17_Chr6g0488411</name>
</gene>
<comment type="caution">
    <text evidence="1">The sequence shown here is derived from an EMBL/GenBank/DDBJ whole genome shotgun (WGS) entry which is preliminary data.</text>
</comment>
<organism evidence="1">
    <name type="scientific">Medicago truncatula</name>
    <name type="common">Barrel medic</name>
    <name type="synonym">Medicago tribuloides</name>
    <dbReference type="NCBI Taxonomy" id="3880"/>
    <lineage>
        <taxon>Eukaryota</taxon>
        <taxon>Viridiplantae</taxon>
        <taxon>Streptophyta</taxon>
        <taxon>Embryophyta</taxon>
        <taxon>Tracheophyta</taxon>
        <taxon>Spermatophyta</taxon>
        <taxon>Magnoliopsida</taxon>
        <taxon>eudicotyledons</taxon>
        <taxon>Gunneridae</taxon>
        <taxon>Pentapetalae</taxon>
        <taxon>rosids</taxon>
        <taxon>fabids</taxon>
        <taxon>Fabales</taxon>
        <taxon>Fabaceae</taxon>
        <taxon>Papilionoideae</taxon>
        <taxon>50 kb inversion clade</taxon>
        <taxon>NPAAA clade</taxon>
        <taxon>Hologalegina</taxon>
        <taxon>IRL clade</taxon>
        <taxon>Trifolieae</taxon>
        <taxon>Medicago</taxon>
    </lineage>
</organism>